<dbReference type="Pfam" id="PF17781">
    <property type="entry name" value="RPN1_RPN2_N"/>
    <property type="match status" value="1"/>
</dbReference>
<reference evidence="3" key="1">
    <citation type="submission" date="2020-03" db="EMBL/GenBank/DDBJ databases">
        <authorList>
            <person name="Weist P."/>
        </authorList>
    </citation>
    <scope>NUCLEOTIDE SEQUENCE</scope>
</reference>
<feature type="domain" description="RPN1 N-terminal" evidence="2">
    <location>
        <begin position="34"/>
        <end position="99"/>
    </location>
</feature>
<sequence length="101" mass="11789">MTNQGQGEGQQPKGKEKKEEQELSEEDKQLQEDLEMMVERLSEENTELHRPALEELRRLIRSSTTSMTSVPKPLKFLRPHYGKLKEIYERMASGENKHFCG</sequence>
<keyword evidence="4" id="KW-1185">Reference proteome</keyword>
<proteinExistence type="predicted"/>
<protein>
    <recommendedName>
        <fullName evidence="2">RPN1 N-terminal domain-containing protein</fullName>
    </recommendedName>
</protein>
<feature type="compositionally biased region" description="Basic and acidic residues" evidence="1">
    <location>
        <begin position="13"/>
        <end position="30"/>
    </location>
</feature>
<name>A0A9N7VK59_PLEPL</name>
<dbReference type="Proteomes" id="UP001153269">
    <property type="component" value="Unassembled WGS sequence"/>
</dbReference>
<accession>A0A9N7VK59</accession>
<dbReference type="InterPro" id="IPR040892">
    <property type="entry name" value="RPN1_N"/>
</dbReference>
<evidence type="ECO:0000313" key="4">
    <source>
        <dbReference type="Proteomes" id="UP001153269"/>
    </source>
</evidence>
<evidence type="ECO:0000256" key="1">
    <source>
        <dbReference type="SAM" id="MobiDB-lite"/>
    </source>
</evidence>
<evidence type="ECO:0000259" key="2">
    <source>
        <dbReference type="Pfam" id="PF17781"/>
    </source>
</evidence>
<dbReference type="EMBL" id="CADEAL010004063">
    <property type="protein sequence ID" value="CAB1450698.1"/>
    <property type="molecule type" value="Genomic_DNA"/>
</dbReference>
<comment type="caution">
    <text evidence="3">The sequence shown here is derived from an EMBL/GenBank/DDBJ whole genome shotgun (WGS) entry which is preliminary data.</text>
</comment>
<feature type="region of interest" description="Disordered" evidence="1">
    <location>
        <begin position="1"/>
        <end position="30"/>
    </location>
</feature>
<evidence type="ECO:0000313" key="3">
    <source>
        <dbReference type="EMBL" id="CAB1450698.1"/>
    </source>
</evidence>
<gene>
    <name evidence="3" type="ORF">PLEPLA_LOCUS38390</name>
</gene>
<organism evidence="3 4">
    <name type="scientific">Pleuronectes platessa</name>
    <name type="common">European plaice</name>
    <dbReference type="NCBI Taxonomy" id="8262"/>
    <lineage>
        <taxon>Eukaryota</taxon>
        <taxon>Metazoa</taxon>
        <taxon>Chordata</taxon>
        <taxon>Craniata</taxon>
        <taxon>Vertebrata</taxon>
        <taxon>Euteleostomi</taxon>
        <taxon>Actinopterygii</taxon>
        <taxon>Neopterygii</taxon>
        <taxon>Teleostei</taxon>
        <taxon>Neoteleostei</taxon>
        <taxon>Acanthomorphata</taxon>
        <taxon>Carangaria</taxon>
        <taxon>Pleuronectiformes</taxon>
        <taxon>Pleuronectoidei</taxon>
        <taxon>Pleuronectidae</taxon>
        <taxon>Pleuronectes</taxon>
    </lineage>
</organism>
<dbReference type="AlphaFoldDB" id="A0A9N7VK59"/>